<dbReference type="SUPFAM" id="SSF46955">
    <property type="entry name" value="Putative DNA-binding domain"/>
    <property type="match status" value="1"/>
</dbReference>
<dbReference type="Proteomes" id="UP000002357">
    <property type="component" value="Chromosome"/>
</dbReference>
<evidence type="ECO:0000256" key="1">
    <source>
        <dbReference type="SAM" id="MobiDB-lite"/>
    </source>
</evidence>
<reference evidence="3 4" key="1">
    <citation type="journal article" date="2010" name="Genome Biol. Evol.">
        <title>The sequence of a 1.8-mb bacterial linear plasmid reveals a rich evolutionary reservoir of secondary metabolic pathways.</title>
        <authorList>
            <person name="Medema M.H."/>
            <person name="Trefzer A."/>
            <person name="Kovalchuk A."/>
            <person name="van den Berg M."/>
            <person name="Mueller U."/>
            <person name="Heijne W."/>
            <person name="Wu L."/>
            <person name="Alam M.T."/>
            <person name="Ronning C.M."/>
            <person name="Nierman W.C."/>
            <person name="Bovenberg R.A.L."/>
            <person name="Breitling R."/>
            <person name="Takano E."/>
        </authorList>
    </citation>
    <scope>NUCLEOTIDE SEQUENCE [LARGE SCALE GENOMIC DNA]</scope>
    <source>
        <strain evidence="4">ATCC 27064 / DSM 738 / JCM 4710 / NBRC 13307 / NCIMB 12785 / NRRL 3585 / VKM Ac-602</strain>
    </source>
</reference>
<dbReference type="AlphaFoldDB" id="E2Q6L9"/>
<sequence>MTQKSHPRTTPPPPRHPRSPARPQRGRGVSPRTVDEKMTIKEVVTDLRVPESTFHRWRQLGKGPRSIKLPNGDVRIRRSDYESWLTEREEVA</sequence>
<dbReference type="InterPro" id="IPR009061">
    <property type="entry name" value="DNA-bd_dom_put_sf"/>
</dbReference>
<gene>
    <name evidence="3" type="ORF">SCLAV_4244</name>
</gene>
<dbReference type="InterPro" id="IPR041657">
    <property type="entry name" value="HTH_17"/>
</dbReference>
<evidence type="ECO:0000313" key="4">
    <source>
        <dbReference type="Proteomes" id="UP000002357"/>
    </source>
</evidence>
<accession>E2Q6L9</accession>
<keyword evidence="4" id="KW-1185">Reference proteome</keyword>
<evidence type="ECO:0000259" key="2">
    <source>
        <dbReference type="Pfam" id="PF12728"/>
    </source>
</evidence>
<name>E2Q6L9_STRCL</name>
<evidence type="ECO:0000313" key="3">
    <source>
        <dbReference type="EMBL" id="EFG09318.1"/>
    </source>
</evidence>
<dbReference type="eggNOG" id="COG3311">
    <property type="taxonomic scope" value="Bacteria"/>
</dbReference>
<proteinExistence type="predicted"/>
<feature type="domain" description="Helix-turn-helix" evidence="2">
    <location>
        <begin position="38"/>
        <end position="88"/>
    </location>
</feature>
<feature type="region of interest" description="Disordered" evidence="1">
    <location>
        <begin position="1"/>
        <end position="35"/>
    </location>
</feature>
<protein>
    <submittedName>
        <fullName evidence="3">Excisionase</fullName>
    </submittedName>
</protein>
<dbReference type="Pfam" id="PF12728">
    <property type="entry name" value="HTH_17"/>
    <property type="match status" value="1"/>
</dbReference>
<organism evidence="3 4">
    <name type="scientific">Streptomyces clavuligerus</name>
    <dbReference type="NCBI Taxonomy" id="1901"/>
    <lineage>
        <taxon>Bacteria</taxon>
        <taxon>Bacillati</taxon>
        <taxon>Actinomycetota</taxon>
        <taxon>Actinomycetes</taxon>
        <taxon>Kitasatosporales</taxon>
        <taxon>Streptomycetaceae</taxon>
        <taxon>Streptomyces</taxon>
    </lineage>
</organism>
<dbReference type="EMBL" id="CM000913">
    <property type="protein sequence ID" value="EFG09318.1"/>
    <property type="molecule type" value="Genomic_DNA"/>
</dbReference>